<dbReference type="Pfam" id="PF13671">
    <property type="entry name" value="AAA_33"/>
    <property type="match status" value="1"/>
</dbReference>
<protein>
    <recommendedName>
        <fullName evidence="5">Zeta toxin domain-containing protein</fullName>
    </recommendedName>
</protein>
<organism evidence="1 3">
    <name type="scientific">Plasmodiophora brassicae</name>
    <name type="common">Clubroot disease agent</name>
    <dbReference type="NCBI Taxonomy" id="37360"/>
    <lineage>
        <taxon>Eukaryota</taxon>
        <taxon>Sar</taxon>
        <taxon>Rhizaria</taxon>
        <taxon>Endomyxa</taxon>
        <taxon>Phytomyxea</taxon>
        <taxon>Plasmodiophorida</taxon>
        <taxon>Plasmodiophoridae</taxon>
        <taxon>Plasmodiophora</taxon>
    </lineage>
</organism>
<dbReference type="EMBL" id="OVEO01000004">
    <property type="protein sequence ID" value="SPQ95878.1"/>
    <property type="molecule type" value="Genomic_DNA"/>
</dbReference>
<gene>
    <name evidence="1" type="ORF">PBRA_006605</name>
    <name evidence="2" type="ORF">PLBR_LOCUS3093</name>
</gene>
<sequence>MSSATPPPSGPLILLSGPPGAGKTTITPMLAASSRSASVITIEGDRFWAFAVRDPRPFKPQFRTLTSSIAGAAVPFAKDGCEVIVDFVVPPWCLKAFTARAWTHDVDVHYVVVWPPVDTCARRAQERSVNPVAYDERVRTFYDRFGGECPSRHRMAIADVHRSAASIAAEIRSGIDSGAFLLPRDTS</sequence>
<evidence type="ECO:0000313" key="2">
    <source>
        <dbReference type="EMBL" id="SPQ95878.1"/>
    </source>
</evidence>
<dbReference type="SUPFAM" id="SSF52540">
    <property type="entry name" value="P-loop containing nucleoside triphosphate hydrolases"/>
    <property type="match status" value="1"/>
</dbReference>
<evidence type="ECO:0000313" key="4">
    <source>
        <dbReference type="Proteomes" id="UP000290189"/>
    </source>
</evidence>
<dbReference type="Proteomes" id="UP000039324">
    <property type="component" value="Unassembled WGS sequence"/>
</dbReference>
<keyword evidence="2" id="KW-0496">Mitochondrion</keyword>
<reference evidence="1 3" key="1">
    <citation type="submission" date="2015-02" db="EMBL/GenBank/DDBJ databases">
        <authorList>
            <person name="Chooi Y.-H."/>
        </authorList>
    </citation>
    <scope>NUCLEOTIDE SEQUENCE [LARGE SCALE GENOMIC DNA]</scope>
    <source>
        <strain evidence="1">E3</strain>
    </source>
</reference>
<name>A0A0G4ITN5_PLABS</name>
<dbReference type="EMBL" id="CDSF01000085">
    <property type="protein sequence ID" value="CEO98491.1"/>
    <property type="molecule type" value="Genomic_DNA"/>
</dbReference>
<evidence type="ECO:0000313" key="3">
    <source>
        <dbReference type="Proteomes" id="UP000039324"/>
    </source>
</evidence>
<accession>A0A0G4ITN5</accession>
<dbReference type="AlphaFoldDB" id="A0A0G4ITN5"/>
<geneLocation type="mitochondrion" evidence="2"/>
<proteinExistence type="predicted"/>
<keyword evidence="3" id="KW-1185">Reference proteome</keyword>
<reference evidence="2 4" key="2">
    <citation type="submission" date="2018-03" db="EMBL/GenBank/DDBJ databases">
        <authorList>
            <person name="Fogelqvist J."/>
        </authorList>
    </citation>
    <scope>NUCLEOTIDE SEQUENCE [LARGE SCALE GENOMIC DNA]</scope>
</reference>
<evidence type="ECO:0008006" key="5">
    <source>
        <dbReference type="Google" id="ProtNLM"/>
    </source>
</evidence>
<dbReference type="InterPro" id="IPR027417">
    <property type="entry name" value="P-loop_NTPase"/>
</dbReference>
<evidence type="ECO:0000313" key="1">
    <source>
        <dbReference type="EMBL" id="CEO98491.1"/>
    </source>
</evidence>
<dbReference type="Proteomes" id="UP000290189">
    <property type="component" value="Unassembled WGS sequence"/>
</dbReference>
<dbReference type="Gene3D" id="3.40.50.300">
    <property type="entry name" value="P-loop containing nucleotide triphosphate hydrolases"/>
    <property type="match status" value="1"/>
</dbReference>